<reference evidence="1 2" key="1">
    <citation type="submission" date="2018-06" db="EMBL/GenBank/DDBJ databases">
        <title>Comparative genomics of Brasilonema spp. strains.</title>
        <authorList>
            <person name="Alvarenga D.O."/>
            <person name="Fiore M.F."/>
            <person name="Varani A.M."/>
        </authorList>
    </citation>
    <scope>NUCLEOTIDE SEQUENCE [LARGE SCALE GENOMIC DNA]</scope>
    <source>
        <strain evidence="1 2">CENA114</strain>
    </source>
</reference>
<dbReference type="RefSeq" id="WP_169266139.1">
    <property type="nucleotide sequence ID" value="NZ_CAWOXK010000001.1"/>
</dbReference>
<evidence type="ECO:0000313" key="1">
    <source>
        <dbReference type="EMBL" id="QDL07566.1"/>
    </source>
</evidence>
<dbReference type="Proteomes" id="UP000503129">
    <property type="component" value="Chromosome"/>
</dbReference>
<name>A0A856MF28_9CYAN</name>
<sequence length="96" mass="10349">MTTSQTTAEEISNEMPPLEMELQDASVRMPYPSPTPYPMMGAASLGDMPSFAMDGENLGGYSQYGVAGTSGAENRLDVFSIGKDSAMYHKKWNSSV</sequence>
<gene>
    <name evidence="1" type="ORF">DP114_06335</name>
</gene>
<proteinExistence type="predicted"/>
<dbReference type="AlphaFoldDB" id="A0A856MF28"/>
<accession>A0A856MF28</accession>
<dbReference type="KEGG" id="bsen:DP114_06335"/>
<dbReference type="EMBL" id="CP030118">
    <property type="protein sequence ID" value="QDL07566.1"/>
    <property type="molecule type" value="Genomic_DNA"/>
</dbReference>
<keyword evidence="2" id="KW-1185">Reference proteome</keyword>
<evidence type="ECO:0000313" key="2">
    <source>
        <dbReference type="Proteomes" id="UP000503129"/>
    </source>
</evidence>
<protein>
    <submittedName>
        <fullName evidence="1">Uncharacterized protein</fullName>
    </submittedName>
</protein>
<organism evidence="1 2">
    <name type="scientific">Brasilonema sennae CENA114</name>
    <dbReference type="NCBI Taxonomy" id="415709"/>
    <lineage>
        <taxon>Bacteria</taxon>
        <taxon>Bacillati</taxon>
        <taxon>Cyanobacteriota</taxon>
        <taxon>Cyanophyceae</taxon>
        <taxon>Nostocales</taxon>
        <taxon>Scytonemataceae</taxon>
        <taxon>Brasilonema</taxon>
        <taxon>Bromeliae group (in: Brasilonema)</taxon>
    </lineage>
</organism>